<reference evidence="4" key="1">
    <citation type="journal article" date="2019" name="Int. J. Syst. Evol. Microbiol.">
        <title>The Global Catalogue of Microorganisms (GCM) 10K type strain sequencing project: providing services to taxonomists for standard genome sequencing and annotation.</title>
        <authorList>
            <consortium name="The Broad Institute Genomics Platform"/>
            <consortium name="The Broad Institute Genome Sequencing Center for Infectious Disease"/>
            <person name="Wu L."/>
            <person name="Ma J."/>
        </authorList>
    </citation>
    <scope>NUCLEOTIDE SEQUENCE [LARGE SCALE GENOMIC DNA]</scope>
    <source>
        <strain evidence="4">KCTC 42441</strain>
    </source>
</reference>
<gene>
    <name evidence="3" type="ORF">ACFONC_01410</name>
</gene>
<dbReference type="RefSeq" id="WP_386741773.1">
    <property type="nucleotide sequence ID" value="NZ_JBHRYA010000001.1"/>
</dbReference>
<feature type="domain" description="Methyltransferase FkbM" evidence="2">
    <location>
        <begin position="1154"/>
        <end position="1315"/>
    </location>
</feature>
<dbReference type="InterPro" id="IPR029063">
    <property type="entry name" value="SAM-dependent_MTases_sf"/>
</dbReference>
<dbReference type="NCBIfam" id="TIGR01444">
    <property type="entry name" value="fkbM_fam"/>
    <property type="match status" value="1"/>
</dbReference>
<dbReference type="InterPro" id="IPR006342">
    <property type="entry name" value="FkbM_mtfrase"/>
</dbReference>
<evidence type="ECO:0000313" key="3">
    <source>
        <dbReference type="EMBL" id="MFC3714815.1"/>
    </source>
</evidence>
<sequence>MGSRSIFIAGNGPSLKELDFSWLQDTDWLGMNAAYRHWDRIDVYPTLYCCLDKVVVKSHAEQILRLHAEGKVQRFFLVKDVLEALPDFPQDDRVFFLEDLVASDAPGTEIFKTAFSDKKTTGSWAVRFAIYLGYRDITLGGIDCNYVEVISQAERTGVGLELKIGSEVNENPNYFFDDYQKQGDTYQVPNPARHFGNLHLQSFEALCVDIAKLGLDVRIRNTALHSRLHRFGVFEYVPLREALGVPALQALAIPLTTRELPLLLANLALWALPAFRPLRPDSTLCGKIDLRLFFDTGPSDEIVEEVEAAWAGLHELRECFRRLEITFLGIPDDLNQYVRDPKRRDVPRKMGPNLHFLATMRECRGYRFTQLMETDCVPAKADWLTDLDAICRREPFWIAGAFLQELGSVNASFAAHINGNALYATGDPAFQEFMEKTFIPALRYLIIERGDNDLAYDCLISKLWVESATVKGLADDVLKQHATTIQRNLDKFRPTAAFQNISHGDDALDEWELLALLEGGSVLIHSKRLATLLGTACARAPDDPEFQRSGVLSRRFVDTFLKISAGTIHAFHCYSNLQGCSVERFDRARGRVRLNLEEGVEPPAAQDRGVFMVFAVYEPTAGRQLACRVSLRSSTAQRVVVKFARQGEGAFVEESSEIELQPGLVSSLRLSLDCKDDYRQVRLFVAPLRAGPAVLQMMGEVADAAVDEASSGVSTSRGSAELGDLFNSFRKRAPAGSLVPLFDSRTQGLPRLLMVDSTPLGHISATGQLKKTFLEGWPDAAFLQVWLDGESLHLLHARQDIGRSRGVSYDVDEIVRRCIKFQPDVVYFRPIDSSRLFSVVESLLERIQRPLVIHMMDDWPARLEASDPERFAQIDGALRALVGRSQRLLSISGAMSVAYRERYGGEWLPLANGSDPSRFPARKAGARARDEPFVIRYMGALADDMTYASVCDVAHAVAELAERYPVRLEIHTMHWCREKAERDLASLRGVRVQGLVAQDEYERTLSEADALLIAYNFDPASIGYIGYSLANKMPECLASGVPLIAYGPRGVATIDYLEAAGVAVTVTEKDRSILSGAIEQLVVDPERGHALARAARRHVDEYLSRSRVQERFRKTMREAWALGPFARATAAHYDETDCVSELFDHTLSGTVMIDVGAHHGHALFPFLQKGWQVFAFEPDDGNRAILEKRLEKDERAKSLVRLDKRAVSDHVSAGLAYYRSDQSSGISGLSAFHPSHVSKQTVDTTTLSEALAEEDIPGVDFLKVDTEGHDLFVLKGFPWHRFKPAVIECEFEDAKTVPLGYTFHDMAGFLLEQGYCVYVSEWHPIIRYGIRHDWHRLMPYPCELSDQGAWGNLLAFRDPVDESLLANTIGKLIKVAEPATGPERDSLVLASDRRYRLVADPAFRRLSSKIWRYHHEPGGPRQHWMAIVDAPGETAGRTFGAGIRLRASVPMAIMVSLGRLGSAEYEGTSVRVQLEARQPRHVRFTTGFRAAHTALKLQVYVEGMAPFREGDMLVDSVCVAEIPEELAGDFSDGKLDLRAANRLFREGKYAKATAVYEFLFGQNPLRIYRDNARTAEVHRDADSPEFEDDRIKEALEE</sequence>
<dbReference type="GO" id="GO:0032259">
    <property type="term" value="P:methylation"/>
    <property type="evidence" value="ECO:0007669"/>
    <property type="project" value="UniProtKB-KW"/>
</dbReference>
<dbReference type="Gene3D" id="3.40.50.2000">
    <property type="entry name" value="Glycogen Phosphorylase B"/>
    <property type="match status" value="2"/>
</dbReference>
<dbReference type="SUPFAM" id="SSF53335">
    <property type="entry name" value="S-adenosyl-L-methionine-dependent methyltransferases"/>
    <property type="match status" value="1"/>
</dbReference>
<organism evidence="3 4">
    <name type="scientific">Luteimonas soli</name>
    <dbReference type="NCBI Taxonomy" id="1648966"/>
    <lineage>
        <taxon>Bacteria</taxon>
        <taxon>Pseudomonadati</taxon>
        <taxon>Pseudomonadota</taxon>
        <taxon>Gammaproteobacteria</taxon>
        <taxon>Lysobacterales</taxon>
        <taxon>Lysobacteraceae</taxon>
        <taxon>Luteimonas</taxon>
    </lineage>
</organism>
<dbReference type="PANTHER" id="PTHR34203">
    <property type="entry name" value="METHYLTRANSFERASE, FKBM FAMILY PROTEIN"/>
    <property type="match status" value="1"/>
</dbReference>
<name>A0ABV7XH82_9GAMM</name>
<dbReference type="Gene3D" id="3.90.1480.10">
    <property type="entry name" value="Alpha-2,3-sialyltransferase"/>
    <property type="match status" value="1"/>
</dbReference>
<comment type="caution">
    <text evidence="3">The sequence shown here is derived from an EMBL/GenBank/DDBJ whole genome shotgun (WGS) entry which is preliminary data.</text>
</comment>
<dbReference type="EMBL" id="JBHRYA010000001">
    <property type="protein sequence ID" value="MFC3714815.1"/>
    <property type="molecule type" value="Genomic_DNA"/>
</dbReference>
<dbReference type="Proteomes" id="UP001595705">
    <property type="component" value="Unassembled WGS sequence"/>
</dbReference>
<dbReference type="Pfam" id="PF05050">
    <property type="entry name" value="Methyltransf_21"/>
    <property type="match status" value="1"/>
</dbReference>
<dbReference type="PANTHER" id="PTHR34203:SF15">
    <property type="entry name" value="SLL1173 PROTEIN"/>
    <property type="match status" value="1"/>
</dbReference>
<protein>
    <submittedName>
        <fullName evidence="3">FkbM family methyltransferase</fullName>
    </submittedName>
</protein>
<feature type="region of interest" description="Disordered" evidence="1">
    <location>
        <begin position="1578"/>
        <end position="1597"/>
    </location>
</feature>
<evidence type="ECO:0000256" key="1">
    <source>
        <dbReference type="SAM" id="MobiDB-lite"/>
    </source>
</evidence>
<dbReference type="GO" id="GO:0008168">
    <property type="term" value="F:methyltransferase activity"/>
    <property type="evidence" value="ECO:0007669"/>
    <property type="project" value="UniProtKB-KW"/>
</dbReference>
<keyword evidence="3" id="KW-0808">Transferase</keyword>
<dbReference type="Gene3D" id="3.40.50.150">
    <property type="entry name" value="Vaccinia Virus protein VP39"/>
    <property type="match status" value="1"/>
</dbReference>
<keyword evidence="3" id="KW-0489">Methyltransferase</keyword>
<proteinExistence type="predicted"/>
<dbReference type="InterPro" id="IPR052514">
    <property type="entry name" value="SAM-dependent_MTase"/>
</dbReference>
<evidence type="ECO:0000313" key="4">
    <source>
        <dbReference type="Proteomes" id="UP001595705"/>
    </source>
</evidence>
<dbReference type="SUPFAM" id="SSF53756">
    <property type="entry name" value="UDP-Glycosyltransferase/glycogen phosphorylase"/>
    <property type="match status" value="1"/>
</dbReference>
<keyword evidence="4" id="KW-1185">Reference proteome</keyword>
<accession>A0ABV7XH82</accession>
<evidence type="ECO:0000259" key="2">
    <source>
        <dbReference type="Pfam" id="PF05050"/>
    </source>
</evidence>